<dbReference type="AlphaFoldDB" id="A0A9X2GFH8"/>
<protein>
    <submittedName>
        <fullName evidence="1">Uncharacterized protein</fullName>
    </submittedName>
</protein>
<keyword evidence="2" id="KW-1185">Reference proteome</keyword>
<organism evidence="1 2">
    <name type="scientific">Nonomuraea thailandensis</name>
    <dbReference type="NCBI Taxonomy" id="1188745"/>
    <lineage>
        <taxon>Bacteria</taxon>
        <taxon>Bacillati</taxon>
        <taxon>Actinomycetota</taxon>
        <taxon>Actinomycetes</taxon>
        <taxon>Streptosporangiales</taxon>
        <taxon>Streptosporangiaceae</taxon>
        <taxon>Nonomuraea</taxon>
    </lineage>
</organism>
<dbReference type="Proteomes" id="UP001139648">
    <property type="component" value="Unassembled WGS sequence"/>
</dbReference>
<name>A0A9X2GFH8_9ACTN</name>
<proteinExistence type="predicted"/>
<sequence length="38" mass="4062">MAEFVQDQLGGAFDEFLGGADDEGRIVVLLGSGCVMKW</sequence>
<comment type="caution">
    <text evidence="1">The sequence shown here is derived from an EMBL/GenBank/DDBJ whole genome shotgun (WGS) entry which is preliminary data.</text>
</comment>
<gene>
    <name evidence="1" type="ORF">HD597_000133</name>
</gene>
<evidence type="ECO:0000313" key="2">
    <source>
        <dbReference type="Proteomes" id="UP001139648"/>
    </source>
</evidence>
<reference evidence="1" key="1">
    <citation type="submission" date="2022-06" db="EMBL/GenBank/DDBJ databases">
        <title>Sequencing the genomes of 1000 actinobacteria strains.</title>
        <authorList>
            <person name="Klenk H.-P."/>
        </authorList>
    </citation>
    <scope>NUCLEOTIDE SEQUENCE</scope>
    <source>
        <strain evidence="1">DSM 46694</strain>
    </source>
</reference>
<accession>A0A9X2GFH8</accession>
<evidence type="ECO:0000313" key="1">
    <source>
        <dbReference type="EMBL" id="MCP2353113.1"/>
    </source>
</evidence>
<dbReference type="EMBL" id="JAMZEB010000001">
    <property type="protein sequence ID" value="MCP2353113.1"/>
    <property type="molecule type" value="Genomic_DNA"/>
</dbReference>